<accession>A0A6J4L838</accession>
<feature type="compositionally biased region" description="Basic and acidic residues" evidence="1">
    <location>
        <begin position="166"/>
        <end position="184"/>
    </location>
</feature>
<feature type="region of interest" description="Disordered" evidence="1">
    <location>
        <begin position="1"/>
        <end position="200"/>
    </location>
</feature>
<proteinExistence type="predicted"/>
<protein>
    <submittedName>
        <fullName evidence="2">RNA polymerase ECF-type sigma factor</fullName>
    </submittedName>
</protein>
<evidence type="ECO:0000313" key="2">
    <source>
        <dbReference type="EMBL" id="CAA9321816.1"/>
    </source>
</evidence>
<reference evidence="2" key="1">
    <citation type="submission" date="2020-02" db="EMBL/GenBank/DDBJ databases">
        <authorList>
            <person name="Meier V. D."/>
        </authorList>
    </citation>
    <scope>NUCLEOTIDE SEQUENCE</scope>
    <source>
        <strain evidence="2">AVDCRST_MAG11</strain>
    </source>
</reference>
<dbReference type="EMBL" id="CADCTU010000482">
    <property type="protein sequence ID" value="CAA9321816.1"/>
    <property type="molecule type" value="Genomic_DNA"/>
</dbReference>
<feature type="compositionally biased region" description="Basic residues" evidence="1">
    <location>
        <begin position="8"/>
        <end position="17"/>
    </location>
</feature>
<sequence>GPSLRPRQPPRRRRGRARPGGARVRVPRAGAALRAPRLLARLPHGARPGDRRGPGAGHVRQGAQQRRTLPARVQVLELALQDRQQRRDRSPPPPAARHDQHRRVAARHHRVGGRGHVLRRRGARPERARAARVAGARHRDRAGRGAAAPDVPVLHLAAPRGGALVRGDRADARPPARHRQDVHPPRPTRAPQGARRPPRL</sequence>
<feature type="compositionally biased region" description="Low complexity" evidence="1">
    <location>
        <begin position="19"/>
        <end position="46"/>
    </location>
</feature>
<gene>
    <name evidence="2" type="ORF">AVDCRST_MAG11-2045</name>
</gene>
<evidence type="ECO:0000256" key="1">
    <source>
        <dbReference type="SAM" id="MobiDB-lite"/>
    </source>
</evidence>
<dbReference type="AlphaFoldDB" id="A0A6J4L838"/>
<feature type="compositionally biased region" description="Basic residues" evidence="1">
    <location>
        <begin position="99"/>
        <end position="122"/>
    </location>
</feature>
<organism evidence="2">
    <name type="scientific">uncultured Gemmatimonadaceae bacterium</name>
    <dbReference type="NCBI Taxonomy" id="246130"/>
    <lineage>
        <taxon>Bacteria</taxon>
        <taxon>Pseudomonadati</taxon>
        <taxon>Gemmatimonadota</taxon>
        <taxon>Gemmatimonadia</taxon>
        <taxon>Gemmatimonadales</taxon>
        <taxon>Gemmatimonadaceae</taxon>
        <taxon>environmental samples</taxon>
    </lineage>
</organism>
<name>A0A6J4L838_9BACT</name>
<feature type="non-terminal residue" evidence="2">
    <location>
        <position position="200"/>
    </location>
</feature>
<feature type="non-terminal residue" evidence="2">
    <location>
        <position position="1"/>
    </location>
</feature>